<gene>
    <name evidence="2" type="ordered locus">Caul_4310</name>
</gene>
<protein>
    <recommendedName>
        <fullName evidence="1">Putative restriction endonuclease domain-containing protein</fullName>
    </recommendedName>
</protein>
<dbReference type="STRING" id="366602.Caul_4310"/>
<sequence>MTTVEAGFEERSGGEFLFDFDTFEKIDKLGVFDRAEGRVELIDGRLLEMSPISGDHGEISGGVFFRLKAAVMALGLEDTFKLIVHATLKIGENSAPEPDVFVARPKGDRKYYESRDAVLVVEVSIATRNNDLELKGPLYARAGVPEFWMVEPERRIVRVFREPQSDGTWASTTVLKGDACVSPLFAPQIHIPLTELF</sequence>
<dbReference type="PANTHER" id="PTHR35400:SF1">
    <property type="entry name" value="SLR1083 PROTEIN"/>
    <property type="match status" value="1"/>
</dbReference>
<dbReference type="eggNOG" id="COG4636">
    <property type="taxonomic scope" value="Bacteria"/>
</dbReference>
<reference evidence="2" key="1">
    <citation type="submission" date="2008-01" db="EMBL/GenBank/DDBJ databases">
        <title>Complete sequence of chromosome of Caulobacter sp. K31.</title>
        <authorList>
            <consortium name="US DOE Joint Genome Institute"/>
            <person name="Copeland A."/>
            <person name="Lucas S."/>
            <person name="Lapidus A."/>
            <person name="Barry K."/>
            <person name="Glavina del Rio T."/>
            <person name="Dalin E."/>
            <person name="Tice H."/>
            <person name="Pitluck S."/>
            <person name="Bruce D."/>
            <person name="Goodwin L."/>
            <person name="Thompson L.S."/>
            <person name="Brettin T."/>
            <person name="Detter J.C."/>
            <person name="Han C."/>
            <person name="Schmutz J."/>
            <person name="Larimer F."/>
            <person name="Land M."/>
            <person name="Hauser L."/>
            <person name="Kyrpides N."/>
            <person name="Kim E."/>
            <person name="Stephens C."/>
            <person name="Richardson P."/>
        </authorList>
    </citation>
    <scope>NUCLEOTIDE SEQUENCE [LARGE SCALE GENOMIC DNA]</scope>
    <source>
        <strain evidence="2">K31</strain>
    </source>
</reference>
<dbReference type="CDD" id="cd06260">
    <property type="entry name" value="DUF820-like"/>
    <property type="match status" value="1"/>
</dbReference>
<dbReference type="InterPro" id="IPR011335">
    <property type="entry name" value="Restrct_endonuc-II-like"/>
</dbReference>
<evidence type="ECO:0000259" key="1">
    <source>
        <dbReference type="Pfam" id="PF05685"/>
    </source>
</evidence>
<dbReference type="SUPFAM" id="SSF52980">
    <property type="entry name" value="Restriction endonuclease-like"/>
    <property type="match status" value="1"/>
</dbReference>
<dbReference type="InterPro" id="IPR012296">
    <property type="entry name" value="Nuclease_put_TT1808"/>
</dbReference>
<dbReference type="HOGENOM" id="CLU_076312_2_0_5"/>
<feature type="domain" description="Putative restriction endonuclease" evidence="1">
    <location>
        <begin position="23"/>
        <end position="192"/>
    </location>
</feature>
<dbReference type="KEGG" id="cak:Caul_4310"/>
<evidence type="ECO:0000313" key="2">
    <source>
        <dbReference type="EMBL" id="ABZ73430.1"/>
    </source>
</evidence>
<organism evidence="2">
    <name type="scientific">Caulobacter sp. (strain K31)</name>
    <dbReference type="NCBI Taxonomy" id="366602"/>
    <lineage>
        <taxon>Bacteria</taxon>
        <taxon>Pseudomonadati</taxon>
        <taxon>Pseudomonadota</taxon>
        <taxon>Alphaproteobacteria</taxon>
        <taxon>Caulobacterales</taxon>
        <taxon>Caulobacteraceae</taxon>
        <taxon>Caulobacter</taxon>
    </lineage>
</organism>
<accession>B0SZA1</accession>
<dbReference type="AlphaFoldDB" id="B0SZA1"/>
<dbReference type="EMBL" id="CP000927">
    <property type="protein sequence ID" value="ABZ73430.1"/>
    <property type="molecule type" value="Genomic_DNA"/>
</dbReference>
<dbReference type="PANTHER" id="PTHR35400">
    <property type="entry name" value="SLR1083 PROTEIN"/>
    <property type="match status" value="1"/>
</dbReference>
<dbReference type="InterPro" id="IPR008538">
    <property type="entry name" value="Uma2"/>
</dbReference>
<proteinExistence type="predicted"/>
<dbReference type="OrthoDB" id="196625at2"/>
<name>B0SZA1_CAUSK</name>
<dbReference type="Pfam" id="PF05685">
    <property type="entry name" value="Uma2"/>
    <property type="match status" value="1"/>
</dbReference>
<dbReference type="Gene3D" id="3.90.1570.10">
    <property type="entry name" value="tt1808, chain A"/>
    <property type="match status" value="1"/>
</dbReference>